<dbReference type="PANTHER" id="PTHR34185:SF1">
    <property type="entry name" value="DIADENYLATE CYCLASE"/>
    <property type="match status" value="1"/>
</dbReference>
<protein>
    <recommendedName>
        <fullName evidence="10">Diadenylate cyclase</fullName>
        <shortName evidence="10">DAC</shortName>
        <ecNumber evidence="10">2.7.7.85</ecNumber>
    </recommendedName>
    <alternativeName>
        <fullName evidence="10">Cyclic-di-AMP synthase</fullName>
        <shortName evidence="10">c-di-AMP synthase</shortName>
    </alternativeName>
</protein>
<dbReference type="InterPro" id="IPR045585">
    <property type="entry name" value="CdaA_N"/>
</dbReference>
<evidence type="ECO:0000256" key="8">
    <source>
        <dbReference type="ARBA" id="ARBA00022989"/>
    </source>
</evidence>
<feature type="transmembrane region" description="Helical" evidence="10">
    <location>
        <begin position="49"/>
        <end position="67"/>
    </location>
</feature>
<comment type="similarity">
    <text evidence="10">Belongs to the adenylate cyclase family. DacA/CdaA subfamily.</text>
</comment>
<evidence type="ECO:0000256" key="2">
    <source>
        <dbReference type="ARBA" id="ARBA00022475"/>
    </source>
</evidence>
<dbReference type="PROSITE" id="PS51794">
    <property type="entry name" value="DAC"/>
    <property type="match status" value="1"/>
</dbReference>
<dbReference type="PIRSF" id="PIRSF004793">
    <property type="entry name" value="UCP004793"/>
    <property type="match status" value="1"/>
</dbReference>
<keyword evidence="9 10" id="KW-0472">Membrane</keyword>
<reference evidence="12 13" key="1">
    <citation type="submission" date="2016-10" db="EMBL/GenBank/DDBJ databases">
        <authorList>
            <person name="de Groot N.N."/>
        </authorList>
    </citation>
    <scope>NUCLEOTIDE SEQUENCE [LARGE SCALE GENOMIC DNA]</scope>
    <source>
        <strain evidence="12 13">CGMCC 1.5012</strain>
    </source>
</reference>
<evidence type="ECO:0000256" key="5">
    <source>
        <dbReference type="ARBA" id="ARBA00022695"/>
    </source>
</evidence>
<comment type="catalytic activity">
    <reaction evidence="1 10">
        <text>2 ATP = 3',3'-c-di-AMP + 2 diphosphate</text>
        <dbReference type="Rhea" id="RHEA:35655"/>
        <dbReference type="ChEBI" id="CHEBI:30616"/>
        <dbReference type="ChEBI" id="CHEBI:33019"/>
        <dbReference type="ChEBI" id="CHEBI:71500"/>
        <dbReference type="EC" id="2.7.7.85"/>
    </reaction>
</comment>
<dbReference type="Pfam" id="PF19293">
    <property type="entry name" value="CdaA_N"/>
    <property type="match status" value="1"/>
</dbReference>
<keyword evidence="8 10" id="KW-1133">Transmembrane helix</keyword>
<dbReference type="PANTHER" id="PTHR34185">
    <property type="entry name" value="DIADENYLATE CYCLASE"/>
    <property type="match status" value="1"/>
</dbReference>
<evidence type="ECO:0000256" key="1">
    <source>
        <dbReference type="ARBA" id="ARBA00000877"/>
    </source>
</evidence>
<dbReference type="GO" id="GO:0004016">
    <property type="term" value="F:adenylate cyclase activity"/>
    <property type="evidence" value="ECO:0007669"/>
    <property type="project" value="UniProtKB-UniRule"/>
</dbReference>
<comment type="subunit">
    <text evidence="10">Probably a homodimer.</text>
</comment>
<evidence type="ECO:0000256" key="7">
    <source>
        <dbReference type="ARBA" id="ARBA00022840"/>
    </source>
</evidence>
<keyword evidence="2 10" id="KW-1003">Cell membrane</keyword>
<accession>A0A1H0A5S1</accession>
<dbReference type="GO" id="GO:0005886">
    <property type="term" value="C:plasma membrane"/>
    <property type="evidence" value="ECO:0007669"/>
    <property type="project" value="UniProtKB-SubCell"/>
</dbReference>
<dbReference type="GO" id="GO:0005524">
    <property type="term" value="F:ATP binding"/>
    <property type="evidence" value="ECO:0007669"/>
    <property type="project" value="UniProtKB-UniRule"/>
</dbReference>
<evidence type="ECO:0000256" key="4">
    <source>
        <dbReference type="ARBA" id="ARBA00022692"/>
    </source>
</evidence>
<keyword evidence="6 10" id="KW-0547">Nucleotide-binding</keyword>
<dbReference type="SUPFAM" id="SSF143597">
    <property type="entry name" value="YojJ-like"/>
    <property type="match status" value="1"/>
</dbReference>
<comment type="subcellular location">
    <subcellularLocation>
        <location evidence="10">Cell membrane</location>
        <topology evidence="10">Single-pass membrane protein</topology>
    </subcellularLocation>
</comment>
<dbReference type="InterPro" id="IPR050338">
    <property type="entry name" value="DisA"/>
</dbReference>
<dbReference type="NCBIfam" id="TIGR00159">
    <property type="entry name" value="diadenylate cyclase CdaA"/>
    <property type="match status" value="1"/>
</dbReference>
<dbReference type="GO" id="GO:0006171">
    <property type="term" value="P:cAMP biosynthetic process"/>
    <property type="evidence" value="ECO:0007669"/>
    <property type="project" value="InterPro"/>
</dbReference>
<keyword evidence="4 10" id="KW-0812">Transmembrane</keyword>
<name>A0A1H0A5S1_9FIRM</name>
<sequence>MIDFLSIWDKILKGLQTIRFQDFLDVAIVSYLIYKVIKLVRDTRAEQLVKGFALLAIGYLLVAQLQLTAMSFLLKNLLSLGVTALVVVFQPELRRALEQVGRTRIGLSMFTPGDVDADEQERRWRTAISAICDSTSFLSRQKIGALIVIEKETKLGEIIKTGTIINADPSVELIGNVFFPNSPLHDGAMIIRGGKLYAAGCFLPVSENHTISKTLGTRHRAALGMSENSDAVVIIVSEETGIISVAENGKLTRNFDSETLAERLEKTLFTSKIAELAEKRPSFWKVKSK</sequence>
<dbReference type="OrthoDB" id="9807385at2"/>
<dbReference type="EC" id="2.7.7.85" evidence="10"/>
<dbReference type="HAMAP" id="MF_01499">
    <property type="entry name" value="DacA"/>
    <property type="match status" value="1"/>
</dbReference>
<dbReference type="Pfam" id="PF02457">
    <property type="entry name" value="DAC"/>
    <property type="match status" value="1"/>
</dbReference>
<organism evidence="12 13">
    <name type="scientific">Acetanaerobacterium elongatum</name>
    <dbReference type="NCBI Taxonomy" id="258515"/>
    <lineage>
        <taxon>Bacteria</taxon>
        <taxon>Bacillati</taxon>
        <taxon>Bacillota</taxon>
        <taxon>Clostridia</taxon>
        <taxon>Eubacteriales</taxon>
        <taxon>Oscillospiraceae</taxon>
        <taxon>Acetanaerobacterium</taxon>
    </lineage>
</organism>
<dbReference type="EMBL" id="FNID01000015">
    <property type="protein sequence ID" value="SDN28999.1"/>
    <property type="molecule type" value="Genomic_DNA"/>
</dbReference>
<dbReference type="InterPro" id="IPR014046">
    <property type="entry name" value="C-di-AMP_synthase"/>
</dbReference>
<evidence type="ECO:0000313" key="12">
    <source>
        <dbReference type="EMBL" id="SDN28999.1"/>
    </source>
</evidence>
<dbReference type="AlphaFoldDB" id="A0A1H0A5S1"/>
<dbReference type="InterPro" id="IPR036888">
    <property type="entry name" value="DNA_integrity_DisA_N_sf"/>
</dbReference>
<dbReference type="Gene3D" id="3.40.1700.10">
    <property type="entry name" value="DNA integrity scanning protein, DisA, N-terminal domain"/>
    <property type="match status" value="1"/>
</dbReference>
<dbReference type="FunFam" id="3.40.1700.10:FF:000002">
    <property type="entry name" value="Diadenylate cyclase"/>
    <property type="match status" value="1"/>
</dbReference>
<dbReference type="Proteomes" id="UP000199182">
    <property type="component" value="Unassembled WGS sequence"/>
</dbReference>
<proteinExistence type="inferred from homology"/>
<keyword evidence="7 10" id="KW-0067">ATP-binding</keyword>
<dbReference type="STRING" id="258515.SAMN05192585_11542"/>
<evidence type="ECO:0000256" key="10">
    <source>
        <dbReference type="HAMAP-Rule" id="MF_01499"/>
    </source>
</evidence>
<feature type="domain" description="DAC" evidence="11">
    <location>
        <begin position="90"/>
        <end position="257"/>
    </location>
</feature>
<dbReference type="GO" id="GO:0106408">
    <property type="term" value="F:diadenylate cyclase activity"/>
    <property type="evidence" value="ECO:0007669"/>
    <property type="project" value="UniProtKB-EC"/>
</dbReference>
<gene>
    <name evidence="10" type="primary">dacA</name>
    <name evidence="12" type="ORF">SAMN05192585_11542</name>
</gene>
<evidence type="ECO:0000256" key="9">
    <source>
        <dbReference type="ARBA" id="ARBA00023136"/>
    </source>
</evidence>
<keyword evidence="5 10" id="KW-0548">Nucleotidyltransferase</keyword>
<dbReference type="RefSeq" id="WP_092640038.1">
    <property type="nucleotide sequence ID" value="NZ_FNID01000015.1"/>
</dbReference>
<keyword evidence="13" id="KW-1185">Reference proteome</keyword>
<comment type="function">
    <text evidence="10">Catalyzes the condensation of 2 ATP molecules into cyclic di-AMP (c-di-AMP), a second messenger used to regulate differing processes in different bacteria.</text>
</comment>
<evidence type="ECO:0000256" key="6">
    <source>
        <dbReference type="ARBA" id="ARBA00022741"/>
    </source>
</evidence>
<keyword evidence="3 10" id="KW-0808">Transferase</keyword>
<evidence type="ECO:0000256" key="3">
    <source>
        <dbReference type="ARBA" id="ARBA00022679"/>
    </source>
</evidence>
<dbReference type="InterPro" id="IPR003390">
    <property type="entry name" value="DNA_integrity_scan_DisA_N"/>
</dbReference>
<evidence type="ECO:0000259" key="11">
    <source>
        <dbReference type="PROSITE" id="PS51794"/>
    </source>
</evidence>
<dbReference type="InterPro" id="IPR034701">
    <property type="entry name" value="CdaA"/>
</dbReference>
<evidence type="ECO:0000313" key="13">
    <source>
        <dbReference type="Proteomes" id="UP000199182"/>
    </source>
</evidence>